<dbReference type="Proteomes" id="UP000321331">
    <property type="component" value="Unassembled WGS sequence"/>
</dbReference>
<evidence type="ECO:0000256" key="1">
    <source>
        <dbReference type="SAM" id="MobiDB-lite"/>
    </source>
</evidence>
<evidence type="ECO:0000313" key="3">
    <source>
        <dbReference type="Proteomes" id="UP000321331"/>
    </source>
</evidence>
<reference evidence="2 3" key="1">
    <citation type="submission" date="2019-07" db="EMBL/GenBank/DDBJ databases">
        <title>The First High-Quality Draft Genome Sequence of the Causal Agent of the Current Panama Disease Epidemic.</title>
        <authorList>
            <person name="Warmington R.J."/>
            <person name="Kay W."/>
            <person name="Jeffries A."/>
            <person name="Bebber D."/>
            <person name="Moore K."/>
            <person name="Studholme D.J."/>
        </authorList>
    </citation>
    <scope>NUCLEOTIDE SEQUENCE [LARGE SCALE GENOMIC DNA]</scope>
    <source>
        <strain evidence="2 3">TR4</strain>
    </source>
</reference>
<dbReference type="EMBL" id="VMNF01000004">
    <property type="protein sequence ID" value="TXC09109.1"/>
    <property type="molecule type" value="Genomic_DNA"/>
</dbReference>
<comment type="caution">
    <text evidence="2">The sequence shown here is derived from an EMBL/GenBank/DDBJ whole genome shotgun (WGS) entry which is preliminary data.</text>
</comment>
<gene>
    <name evidence="2" type="ORF">FocTR4_00005590</name>
</gene>
<evidence type="ECO:0000313" key="2">
    <source>
        <dbReference type="EMBL" id="TXC09109.1"/>
    </source>
</evidence>
<name>A0A5C6TEW7_FUSOC</name>
<sequence length="97" mass="10583">MASDLTTLVRVPGPRGHPLRSTPLPRRPQNGHDFRTDPGAGDSCKRPMIIDASSVAVSLYGVHHSLNFSNLNAITTLVATVILSWQLQMRMTSNLGY</sequence>
<dbReference type="AlphaFoldDB" id="A0A5C6TEW7"/>
<protein>
    <submittedName>
        <fullName evidence="2">Uncharacterized protein</fullName>
    </submittedName>
</protein>
<feature type="region of interest" description="Disordered" evidence="1">
    <location>
        <begin position="1"/>
        <end position="42"/>
    </location>
</feature>
<proteinExistence type="predicted"/>
<accession>A0A5C6TEW7</accession>
<organism evidence="2 3">
    <name type="scientific">Fusarium oxysporum f. sp. cubense</name>
    <dbReference type="NCBI Taxonomy" id="61366"/>
    <lineage>
        <taxon>Eukaryota</taxon>
        <taxon>Fungi</taxon>
        <taxon>Dikarya</taxon>
        <taxon>Ascomycota</taxon>
        <taxon>Pezizomycotina</taxon>
        <taxon>Sordariomycetes</taxon>
        <taxon>Hypocreomycetidae</taxon>
        <taxon>Hypocreales</taxon>
        <taxon>Nectriaceae</taxon>
        <taxon>Fusarium</taxon>
        <taxon>Fusarium oxysporum species complex</taxon>
    </lineage>
</organism>